<gene>
    <name evidence="2" type="ORF">LA55_1066</name>
</gene>
<proteinExistence type="predicted"/>
<keyword evidence="1" id="KW-0472">Membrane</keyword>
<dbReference type="RefSeq" id="WP_044526211.1">
    <property type="nucleotide sequence ID" value="NZ_CP009440.1"/>
</dbReference>
<feature type="transmembrane region" description="Helical" evidence="1">
    <location>
        <begin position="14"/>
        <end position="33"/>
    </location>
</feature>
<evidence type="ECO:0000313" key="3">
    <source>
        <dbReference type="Proteomes" id="UP000031830"/>
    </source>
</evidence>
<feature type="transmembrane region" description="Helical" evidence="1">
    <location>
        <begin position="106"/>
        <end position="126"/>
    </location>
</feature>
<dbReference type="KEGG" id="fpz:LA55_1066"/>
<evidence type="ECO:0000313" key="2">
    <source>
        <dbReference type="EMBL" id="AJI53750.1"/>
    </source>
</evidence>
<evidence type="ECO:0008006" key="4">
    <source>
        <dbReference type="Google" id="ProtNLM"/>
    </source>
</evidence>
<dbReference type="InterPro" id="IPR021354">
    <property type="entry name" value="DUF2975"/>
</dbReference>
<dbReference type="STRING" id="28110.KU46_1573"/>
<dbReference type="EMBL" id="CP009440">
    <property type="protein sequence ID" value="AJI53750.1"/>
    <property type="molecule type" value="Genomic_DNA"/>
</dbReference>
<dbReference type="Pfam" id="PF11188">
    <property type="entry name" value="DUF2975"/>
    <property type="match status" value="1"/>
</dbReference>
<protein>
    <recommendedName>
        <fullName evidence="4">DUF2975 domain-containing protein</fullName>
    </recommendedName>
</protein>
<feature type="transmembrane region" description="Helical" evidence="1">
    <location>
        <begin position="138"/>
        <end position="160"/>
    </location>
</feature>
<keyword evidence="1" id="KW-1133">Transmembrane helix</keyword>
<evidence type="ECO:0000256" key="1">
    <source>
        <dbReference type="SAM" id="Phobius"/>
    </source>
</evidence>
<name>A0A0B6CXZ5_9GAMM</name>
<dbReference type="OrthoDB" id="8479187at2"/>
<organism evidence="2 3">
    <name type="scientific">Francisella philomiragia</name>
    <dbReference type="NCBI Taxonomy" id="28110"/>
    <lineage>
        <taxon>Bacteria</taxon>
        <taxon>Pseudomonadati</taxon>
        <taxon>Pseudomonadota</taxon>
        <taxon>Gammaproteobacteria</taxon>
        <taxon>Thiotrichales</taxon>
        <taxon>Francisellaceae</taxon>
        <taxon>Francisella</taxon>
    </lineage>
</organism>
<dbReference type="Proteomes" id="UP000031830">
    <property type="component" value="Chromosome"/>
</dbReference>
<keyword evidence="1" id="KW-0812">Transmembrane</keyword>
<accession>A0A0B6CXZ5</accession>
<feature type="transmembrane region" description="Helical" evidence="1">
    <location>
        <begin position="62"/>
        <end position="86"/>
    </location>
</feature>
<dbReference type="AlphaFoldDB" id="A0A0B6CXZ5"/>
<sequence length="178" mass="20333">MQNLEKISKFYKNVFRIVFILIIISVPTFWAFAQSEYIPNVTDTAQQYIDQMSQPMALDTRIIGLLVSLIPVSVILYIIALLIKLFTCYERLEVFSSKVVLIYKRLGWGLVYYFFAQIIFEPLISLTLSYHNPIGERFVSVSIGTNEILALLCGGVIITISKVMQKAHELAEENDLTI</sequence>
<reference evidence="2 3" key="1">
    <citation type="journal article" date="2015" name="Genome Announc.">
        <title>Genome sequencing of 18 francisella strains to aid in assay development and testing.</title>
        <authorList>
            <person name="Johnson S.L."/>
            <person name="Daligault H.E."/>
            <person name="Davenport K.W."/>
            <person name="Coyne S.R."/>
            <person name="Frey K.G."/>
            <person name="Koroleva G.I."/>
            <person name="Broomall S.M."/>
            <person name="Bishop-Lilly K.A."/>
            <person name="Bruce D.C."/>
            <person name="Chertkov O."/>
            <person name="Freitas T."/>
            <person name="Jaissle J."/>
            <person name="Ladner J.T."/>
            <person name="Rosenzweig C.N."/>
            <person name="Gibbons H.S."/>
            <person name="Palacios G.F."/>
            <person name="Redden C.L."/>
            <person name="Xu Y."/>
            <person name="Minogue T.D."/>
            <person name="Chain P.S."/>
        </authorList>
    </citation>
    <scope>NUCLEOTIDE SEQUENCE [LARGE SCALE GENOMIC DNA]</scope>
    <source>
        <strain evidence="2 3">GA01-2794</strain>
    </source>
</reference>